<reference evidence="1" key="1">
    <citation type="submission" date="2020-03" db="EMBL/GenBank/DDBJ databases">
        <title>The deep terrestrial virosphere.</title>
        <authorList>
            <person name="Holmfeldt K."/>
            <person name="Nilsson E."/>
            <person name="Simone D."/>
            <person name="Lopez-Fernandez M."/>
            <person name="Wu X."/>
            <person name="de Brujin I."/>
            <person name="Lundin D."/>
            <person name="Andersson A."/>
            <person name="Bertilsson S."/>
            <person name="Dopson M."/>
        </authorList>
    </citation>
    <scope>NUCLEOTIDE SEQUENCE</scope>
    <source>
        <strain evidence="1">MM415A03290</strain>
    </source>
</reference>
<name>A0A6M3JM46_9ZZZZ</name>
<accession>A0A6M3JM46</accession>
<dbReference type="AlphaFoldDB" id="A0A6M3JM46"/>
<organism evidence="1">
    <name type="scientific">viral metagenome</name>
    <dbReference type="NCBI Taxonomy" id="1070528"/>
    <lineage>
        <taxon>unclassified sequences</taxon>
        <taxon>metagenomes</taxon>
        <taxon>organismal metagenomes</taxon>
    </lineage>
</organism>
<protein>
    <submittedName>
        <fullName evidence="1">Uncharacterized protein</fullName>
    </submittedName>
</protein>
<gene>
    <name evidence="1" type="ORF">MM415A03290_0010</name>
</gene>
<evidence type="ECO:0000313" key="1">
    <source>
        <dbReference type="EMBL" id="QJA71289.1"/>
    </source>
</evidence>
<sequence length="59" mass="6310">MEAVVRNDLGEELDRSLITIVEEPNGAKHYVFDHGLNMGDGDTLTCEGITPNLNPAGIG</sequence>
<proteinExistence type="predicted"/>
<dbReference type="EMBL" id="MT141861">
    <property type="protein sequence ID" value="QJA71289.1"/>
    <property type="molecule type" value="Genomic_DNA"/>
</dbReference>